<comment type="caution">
    <text evidence="2">The sequence shown here is derived from an EMBL/GenBank/DDBJ whole genome shotgun (WGS) entry which is preliminary data.</text>
</comment>
<dbReference type="AlphaFoldDB" id="A0A7C5DH73"/>
<dbReference type="Gene3D" id="3.30.450.40">
    <property type="match status" value="1"/>
</dbReference>
<dbReference type="Proteomes" id="UP000886110">
    <property type="component" value="Unassembled WGS sequence"/>
</dbReference>
<protein>
    <recommendedName>
        <fullName evidence="3">GAF domain-containing protein</fullName>
    </recommendedName>
</protein>
<gene>
    <name evidence="2" type="ORF">ENL19_02750</name>
</gene>
<evidence type="ECO:0000256" key="1">
    <source>
        <dbReference type="SAM" id="Coils"/>
    </source>
</evidence>
<name>A0A7C5DH73_UNCW3</name>
<dbReference type="EMBL" id="DRTB01000207">
    <property type="protein sequence ID" value="HHE04963.1"/>
    <property type="molecule type" value="Genomic_DNA"/>
</dbReference>
<evidence type="ECO:0000313" key="2">
    <source>
        <dbReference type="EMBL" id="HHE04963.1"/>
    </source>
</evidence>
<feature type="coiled-coil region" evidence="1">
    <location>
        <begin position="187"/>
        <end position="221"/>
    </location>
</feature>
<proteinExistence type="predicted"/>
<reference evidence="2" key="1">
    <citation type="journal article" date="2020" name="mSystems">
        <title>Genome- and Community-Level Interaction Insights into Carbon Utilization and Element Cycling Functions of Hydrothermarchaeota in Hydrothermal Sediment.</title>
        <authorList>
            <person name="Zhou Z."/>
            <person name="Liu Y."/>
            <person name="Xu W."/>
            <person name="Pan J."/>
            <person name="Luo Z.H."/>
            <person name="Li M."/>
        </authorList>
    </citation>
    <scope>NUCLEOTIDE SEQUENCE [LARGE SCALE GENOMIC DNA]</scope>
    <source>
        <strain evidence="2">HyVt-74</strain>
    </source>
</reference>
<organism evidence="2">
    <name type="scientific">candidate division WOR-3 bacterium</name>
    <dbReference type="NCBI Taxonomy" id="2052148"/>
    <lineage>
        <taxon>Bacteria</taxon>
        <taxon>Bacteria division WOR-3</taxon>
    </lineage>
</organism>
<accession>A0A7C5DH73</accession>
<dbReference type="SUPFAM" id="SSF55781">
    <property type="entry name" value="GAF domain-like"/>
    <property type="match status" value="1"/>
</dbReference>
<dbReference type="InterPro" id="IPR029016">
    <property type="entry name" value="GAF-like_dom_sf"/>
</dbReference>
<feature type="non-terminal residue" evidence="2">
    <location>
        <position position="239"/>
    </location>
</feature>
<dbReference type="Gene3D" id="1.10.287.130">
    <property type="match status" value="1"/>
</dbReference>
<sequence length="239" mass="27195">MDISFEKLWKISKELQLSLSLDESLCKILTALTAGDGFAFNRAIIFLKEDTRLIPKVWIGPKTIDEAYKVWKEISSQPHALEDLLSKCSRREYLKSLPTISIELNINDFNPDFLNNGPTKIDKSDLVPKTLRSVLEYLPFVLVPLKTESELLGLIIADNMFNKKAITDIDIKHLELYAALASNVIERANLFEEVKKKEKALEESYRKLQEAQKKVISLEKMAATGELSSTFAHELRNPV</sequence>
<keyword evidence="1" id="KW-0175">Coiled coil</keyword>
<evidence type="ECO:0008006" key="3">
    <source>
        <dbReference type="Google" id="ProtNLM"/>
    </source>
</evidence>